<dbReference type="AlphaFoldDB" id="A0AA94KP57"/>
<dbReference type="RefSeq" id="WP_064566921.1">
    <property type="nucleotide sequence ID" value="NZ_CP014007.2"/>
</dbReference>
<evidence type="ECO:0000313" key="4">
    <source>
        <dbReference type="Proteomes" id="UP000182314"/>
    </source>
</evidence>
<sequence>MAELFNLHSAPLTVTDAVTGKRITIQRGHSALVAGDFRDHLFVKAKLLRAEHDESDEALAQQNASETAVDIVALRTRYEEVLGKKAPSAAKAETLQKAIDEALAQQPDPSGSTAETE</sequence>
<keyword evidence="3" id="KW-1185">Reference proteome</keyword>
<dbReference type="Proteomes" id="UP000182314">
    <property type="component" value="Unassembled WGS sequence"/>
</dbReference>
<proteinExistence type="predicted"/>
<dbReference type="KEGG" id="kor:AWR26_14440"/>
<evidence type="ECO:0000313" key="3">
    <source>
        <dbReference type="Proteomes" id="UP000078227"/>
    </source>
</evidence>
<evidence type="ECO:0000313" key="2">
    <source>
        <dbReference type="EMBL" id="SFC03363.1"/>
    </source>
</evidence>
<reference evidence="2 4" key="1">
    <citation type="submission" date="2016-10" db="EMBL/GenBank/DDBJ databases">
        <authorList>
            <person name="Varghese N."/>
            <person name="Submissions S."/>
        </authorList>
    </citation>
    <scope>NUCLEOTIDE SEQUENCE [LARGE SCALE GENOMIC DNA]</scope>
    <source>
        <strain evidence="2 4">CGMCC 1.7012</strain>
    </source>
</reference>
<gene>
    <name evidence="1" type="ORF">AWR26_14440</name>
    <name evidence="2" type="ORF">SAMN05216286_1367</name>
</gene>
<name>A0AA94KP57_9ENTR</name>
<organism evidence="2 4">
    <name type="scientific">Kosakonia oryzae</name>
    <dbReference type="NCBI Taxonomy" id="497725"/>
    <lineage>
        <taxon>Bacteria</taxon>
        <taxon>Pseudomonadati</taxon>
        <taxon>Pseudomonadota</taxon>
        <taxon>Gammaproteobacteria</taxon>
        <taxon>Enterobacterales</taxon>
        <taxon>Enterobacteriaceae</taxon>
        <taxon>Kosakonia</taxon>
    </lineage>
</organism>
<evidence type="ECO:0000313" key="1">
    <source>
        <dbReference type="EMBL" id="ANI83296.1"/>
    </source>
</evidence>
<dbReference type="EMBL" id="CP014007">
    <property type="protein sequence ID" value="ANI83296.1"/>
    <property type="molecule type" value="Genomic_DNA"/>
</dbReference>
<dbReference type="EMBL" id="FOKO01000002">
    <property type="protein sequence ID" value="SFC03363.1"/>
    <property type="molecule type" value="Genomic_DNA"/>
</dbReference>
<reference evidence="1 3" key="2">
    <citation type="submission" date="2021-03" db="EMBL/GenBank/DDBJ databases">
        <authorList>
            <person name="Li Y."/>
            <person name="Li S."/>
            <person name="Chen M."/>
            <person name="Peng G."/>
            <person name="Tan Z."/>
            <person name="An Q."/>
        </authorList>
    </citation>
    <scope>NUCLEOTIDE SEQUENCE [LARGE SCALE GENOMIC DNA]</scope>
    <source>
        <strain evidence="1 3">Ola 51</strain>
    </source>
</reference>
<protein>
    <submittedName>
        <fullName evidence="2">Uncharacterized protein</fullName>
    </submittedName>
</protein>
<dbReference type="Proteomes" id="UP000078227">
    <property type="component" value="Chromosome"/>
</dbReference>
<accession>A0AA94KP57</accession>